<reference evidence="1" key="1">
    <citation type="journal article" date="2022" name="Int. J. Mol. Sci.">
        <title>Draft Genome of Tanacetum Coccineum: Genomic Comparison of Closely Related Tanacetum-Family Plants.</title>
        <authorList>
            <person name="Yamashiro T."/>
            <person name="Shiraishi A."/>
            <person name="Nakayama K."/>
            <person name="Satake H."/>
        </authorList>
    </citation>
    <scope>NUCLEOTIDE SEQUENCE</scope>
</reference>
<comment type="caution">
    <text evidence="1">The sequence shown here is derived from an EMBL/GenBank/DDBJ whole genome shotgun (WGS) entry which is preliminary data.</text>
</comment>
<proteinExistence type="predicted"/>
<evidence type="ECO:0000313" key="2">
    <source>
        <dbReference type="Proteomes" id="UP001151760"/>
    </source>
</evidence>
<gene>
    <name evidence="1" type="ORF">Tco_1123924</name>
</gene>
<keyword evidence="2" id="KW-1185">Reference proteome</keyword>
<reference evidence="1" key="2">
    <citation type="submission" date="2022-01" db="EMBL/GenBank/DDBJ databases">
        <authorList>
            <person name="Yamashiro T."/>
            <person name="Shiraishi A."/>
            <person name="Satake H."/>
            <person name="Nakayama K."/>
        </authorList>
    </citation>
    <scope>NUCLEOTIDE SEQUENCE</scope>
</reference>
<sequence>MAQVQEATKVLTKRLGFSKSQVGRNKICPSKVLSNDFSRDACAKRCGIINEKKREEFDKGVEKVEQFIRYELYSLKHQMVERTDKSSSRGIEFQMGSIPQGSALAKIVKWQILKTGKKGAYQIIREDHTDVAPNKNMKVVLMRDLKTNVDPPIYRGCCFDLTTHPSKVKYPLPSRVCQAMHEKKFIGDRKDECFGIWIGEMKLRIITLGGGALH</sequence>
<protein>
    <recommendedName>
        <fullName evidence="3">Reverse transcriptase</fullName>
    </recommendedName>
</protein>
<evidence type="ECO:0008006" key="3">
    <source>
        <dbReference type="Google" id="ProtNLM"/>
    </source>
</evidence>
<dbReference type="Proteomes" id="UP001151760">
    <property type="component" value="Unassembled WGS sequence"/>
</dbReference>
<evidence type="ECO:0000313" key="1">
    <source>
        <dbReference type="EMBL" id="GJU07494.1"/>
    </source>
</evidence>
<name>A0ABQ5J4R8_9ASTR</name>
<dbReference type="EMBL" id="BQNB010021544">
    <property type="protein sequence ID" value="GJU07494.1"/>
    <property type="molecule type" value="Genomic_DNA"/>
</dbReference>
<organism evidence="1 2">
    <name type="scientific">Tanacetum coccineum</name>
    <dbReference type="NCBI Taxonomy" id="301880"/>
    <lineage>
        <taxon>Eukaryota</taxon>
        <taxon>Viridiplantae</taxon>
        <taxon>Streptophyta</taxon>
        <taxon>Embryophyta</taxon>
        <taxon>Tracheophyta</taxon>
        <taxon>Spermatophyta</taxon>
        <taxon>Magnoliopsida</taxon>
        <taxon>eudicotyledons</taxon>
        <taxon>Gunneridae</taxon>
        <taxon>Pentapetalae</taxon>
        <taxon>asterids</taxon>
        <taxon>campanulids</taxon>
        <taxon>Asterales</taxon>
        <taxon>Asteraceae</taxon>
        <taxon>Asteroideae</taxon>
        <taxon>Anthemideae</taxon>
        <taxon>Anthemidinae</taxon>
        <taxon>Tanacetum</taxon>
    </lineage>
</organism>
<accession>A0ABQ5J4R8</accession>